<dbReference type="SUPFAM" id="SSF55073">
    <property type="entry name" value="Nucleotide cyclase"/>
    <property type="match status" value="1"/>
</dbReference>
<evidence type="ECO:0000259" key="4">
    <source>
        <dbReference type="PROSITE" id="PS50887"/>
    </source>
</evidence>
<reference evidence="5" key="1">
    <citation type="submission" date="2022-11" db="EMBL/GenBank/DDBJ databases">
        <title>Robbsia betulipollinis sp. nov., isolated from pollen of birch (Betula pendula).</title>
        <authorList>
            <person name="Shi H."/>
            <person name="Ambika Manirajan B."/>
            <person name="Ratering S."/>
            <person name="Geissler-Plaum R."/>
            <person name="Schnell S."/>
        </authorList>
    </citation>
    <scope>NUCLEOTIDE SEQUENCE</scope>
    <source>
        <strain evidence="5">Bb-Pol-6</strain>
    </source>
</reference>
<feature type="transmembrane region" description="Helical" evidence="3">
    <location>
        <begin position="81"/>
        <end position="104"/>
    </location>
</feature>
<organism evidence="5 6">
    <name type="scientific">Robbsia betulipollinis</name>
    <dbReference type="NCBI Taxonomy" id="2981849"/>
    <lineage>
        <taxon>Bacteria</taxon>
        <taxon>Pseudomonadati</taxon>
        <taxon>Pseudomonadota</taxon>
        <taxon>Betaproteobacteria</taxon>
        <taxon>Burkholderiales</taxon>
        <taxon>Burkholderiaceae</taxon>
        <taxon>Robbsia</taxon>
    </lineage>
</organism>
<feature type="transmembrane region" description="Helical" evidence="3">
    <location>
        <begin position="52"/>
        <end position="74"/>
    </location>
</feature>
<dbReference type="CDD" id="cd01949">
    <property type="entry name" value="GGDEF"/>
    <property type="match status" value="1"/>
</dbReference>
<name>A0ABT3ZS72_9BURK</name>
<dbReference type="Gene3D" id="3.30.70.270">
    <property type="match status" value="1"/>
</dbReference>
<dbReference type="EMBL" id="JAPMXC010000010">
    <property type="protein sequence ID" value="MCY0389404.1"/>
    <property type="molecule type" value="Genomic_DNA"/>
</dbReference>
<keyword evidence="3" id="KW-0472">Membrane</keyword>
<comment type="catalytic activity">
    <reaction evidence="2">
        <text>2 GTP = 3',3'-c-di-GMP + 2 diphosphate</text>
        <dbReference type="Rhea" id="RHEA:24898"/>
        <dbReference type="ChEBI" id="CHEBI:33019"/>
        <dbReference type="ChEBI" id="CHEBI:37565"/>
        <dbReference type="ChEBI" id="CHEBI:58805"/>
        <dbReference type="EC" id="2.7.7.65"/>
    </reaction>
</comment>
<dbReference type="InterPro" id="IPR050469">
    <property type="entry name" value="Diguanylate_Cyclase"/>
</dbReference>
<sequence length="361" mass="39349">MLDLIFTRALLADSVDQFHRHALARLRPLAVIVMVFTVFAYVMFIAGRCVLVMSAAPLLPALPFVLGLSLCAWANGRTQSVGAFGVCGVLYVIILQVGALLNALDAPTTLLWLLPTTLLVPMCAAPFWLARSHFVVGTLASYAITMPCMLHLSTTREEMVLAIMWFIIGLPSAVTFHLLFYSYRIQHFVLEARLADLAATDPLTGVRNRRDFLARAQLIIKECAANGQVASALFIDIDHFKSINDKYGHAMGDRVITQVANVIVSQTRTQDLVGRLGGEEFAVLITTCPLATAITLAERLRVEVGGIPMPDGRVSVSLGVAELSPGESLATLLERADYAMLDAKQRGRDRVAVAENPYRIA</sequence>
<evidence type="ECO:0000256" key="2">
    <source>
        <dbReference type="ARBA" id="ARBA00034247"/>
    </source>
</evidence>
<protein>
    <recommendedName>
        <fullName evidence="1">diguanylate cyclase</fullName>
        <ecNumber evidence="1">2.7.7.65</ecNumber>
    </recommendedName>
</protein>
<evidence type="ECO:0000313" key="6">
    <source>
        <dbReference type="Proteomes" id="UP001082899"/>
    </source>
</evidence>
<evidence type="ECO:0000313" key="5">
    <source>
        <dbReference type="EMBL" id="MCY0389404.1"/>
    </source>
</evidence>
<feature type="transmembrane region" description="Helical" evidence="3">
    <location>
        <begin position="110"/>
        <end position="129"/>
    </location>
</feature>
<evidence type="ECO:0000256" key="1">
    <source>
        <dbReference type="ARBA" id="ARBA00012528"/>
    </source>
</evidence>
<dbReference type="PANTHER" id="PTHR45138:SF9">
    <property type="entry name" value="DIGUANYLATE CYCLASE DGCM-RELATED"/>
    <property type="match status" value="1"/>
</dbReference>
<keyword evidence="3" id="KW-0812">Transmembrane</keyword>
<dbReference type="Pfam" id="PF00990">
    <property type="entry name" value="GGDEF"/>
    <property type="match status" value="1"/>
</dbReference>
<dbReference type="RefSeq" id="WP_267849306.1">
    <property type="nucleotide sequence ID" value="NZ_JAPMXC010000010.1"/>
</dbReference>
<keyword evidence="6" id="KW-1185">Reference proteome</keyword>
<feature type="transmembrane region" description="Helical" evidence="3">
    <location>
        <begin position="159"/>
        <end position="183"/>
    </location>
</feature>
<dbReference type="PROSITE" id="PS50887">
    <property type="entry name" value="GGDEF"/>
    <property type="match status" value="1"/>
</dbReference>
<proteinExistence type="predicted"/>
<dbReference type="InterPro" id="IPR000160">
    <property type="entry name" value="GGDEF_dom"/>
</dbReference>
<feature type="transmembrane region" description="Helical" evidence="3">
    <location>
        <begin position="29"/>
        <end position="46"/>
    </location>
</feature>
<dbReference type="EC" id="2.7.7.65" evidence="1"/>
<evidence type="ECO:0000256" key="3">
    <source>
        <dbReference type="SAM" id="Phobius"/>
    </source>
</evidence>
<dbReference type="InterPro" id="IPR029787">
    <property type="entry name" value="Nucleotide_cyclase"/>
</dbReference>
<comment type="caution">
    <text evidence="5">The sequence shown here is derived from an EMBL/GenBank/DDBJ whole genome shotgun (WGS) entry which is preliminary data.</text>
</comment>
<dbReference type="InterPro" id="IPR043128">
    <property type="entry name" value="Rev_trsase/Diguanyl_cyclase"/>
</dbReference>
<dbReference type="SMART" id="SM00267">
    <property type="entry name" value="GGDEF"/>
    <property type="match status" value="1"/>
</dbReference>
<gene>
    <name evidence="5" type="ORF">OVY01_19855</name>
</gene>
<keyword evidence="3" id="KW-1133">Transmembrane helix</keyword>
<dbReference type="Proteomes" id="UP001082899">
    <property type="component" value="Unassembled WGS sequence"/>
</dbReference>
<dbReference type="NCBIfam" id="TIGR00254">
    <property type="entry name" value="GGDEF"/>
    <property type="match status" value="1"/>
</dbReference>
<accession>A0ABT3ZS72</accession>
<feature type="domain" description="GGDEF" evidence="4">
    <location>
        <begin position="228"/>
        <end position="356"/>
    </location>
</feature>
<feature type="transmembrane region" description="Helical" evidence="3">
    <location>
        <begin position="134"/>
        <end position="153"/>
    </location>
</feature>
<dbReference type="PANTHER" id="PTHR45138">
    <property type="entry name" value="REGULATORY COMPONENTS OF SENSORY TRANSDUCTION SYSTEM"/>
    <property type="match status" value="1"/>
</dbReference>